<dbReference type="EMBL" id="KI980666">
    <property type="protein sequence ID" value="EXK23649.1"/>
    <property type="molecule type" value="Genomic_DNA"/>
</dbReference>
<gene>
    <name evidence="1" type="ORF">FOMG_19591</name>
</gene>
<organism evidence="1">
    <name type="scientific">Fusarium oxysporum f. sp. melonis 26406</name>
    <dbReference type="NCBI Taxonomy" id="1089452"/>
    <lineage>
        <taxon>Eukaryota</taxon>
        <taxon>Fungi</taxon>
        <taxon>Dikarya</taxon>
        <taxon>Ascomycota</taxon>
        <taxon>Pezizomycotina</taxon>
        <taxon>Sordariomycetes</taxon>
        <taxon>Hypocreomycetidae</taxon>
        <taxon>Hypocreales</taxon>
        <taxon>Nectriaceae</taxon>
        <taxon>Fusarium</taxon>
        <taxon>Fusarium oxysporum species complex</taxon>
    </lineage>
</organism>
<dbReference type="Proteomes" id="UP000030703">
    <property type="component" value="Unassembled WGS sequence"/>
</dbReference>
<name>W9YVQ8_FUSOX</name>
<dbReference type="HOGENOM" id="CLU_2904268_0_0_1"/>
<reference evidence="1" key="2">
    <citation type="submission" date="2014-02" db="EMBL/GenBank/DDBJ databases">
        <title>Annotation of the Genome Sequence of Fusarium oxysporum f. sp. melonis 26406.</title>
        <authorList>
            <consortium name="The Broad Institute Genomics Platform"/>
            <person name="Ma L.-J."/>
            <person name="Corby-Kistler H."/>
            <person name="Broz K."/>
            <person name="Gale L.R."/>
            <person name="Jonkers W."/>
            <person name="O'Donnell K."/>
            <person name="Ploetz R."/>
            <person name="Steinberg C."/>
            <person name="Schwartz D.C."/>
            <person name="VanEtten H."/>
            <person name="Zhou S."/>
            <person name="Young S.K."/>
            <person name="Zeng Q."/>
            <person name="Gargeya S."/>
            <person name="Fitzgerald M."/>
            <person name="Abouelleil A."/>
            <person name="Alvarado L."/>
            <person name="Chapman S.B."/>
            <person name="Gainer-Dewar J."/>
            <person name="Goldberg J."/>
            <person name="Griggs A."/>
            <person name="Gujja S."/>
            <person name="Hansen M."/>
            <person name="Howarth C."/>
            <person name="Imamovic A."/>
            <person name="Ireland A."/>
            <person name="Larimer J."/>
            <person name="McCowan C."/>
            <person name="Murphy C."/>
            <person name="Pearson M."/>
            <person name="Poon T.W."/>
            <person name="Priest M."/>
            <person name="Roberts A."/>
            <person name="Saif S."/>
            <person name="Shea T."/>
            <person name="Sykes S."/>
            <person name="Wortman J."/>
            <person name="Nusbaum C."/>
            <person name="Birren B."/>
        </authorList>
    </citation>
    <scope>NUCLEOTIDE SEQUENCE</scope>
    <source>
        <strain evidence="1">26406</strain>
    </source>
</reference>
<proteinExistence type="predicted"/>
<sequence>MVKWKAWQCHLPREKETCLYSSDGGQYCRRARLGYYYPAIKAAADGQFFSESAIRYHFTPRL</sequence>
<dbReference type="AlphaFoldDB" id="W9YVQ8"/>
<evidence type="ECO:0000313" key="1">
    <source>
        <dbReference type="EMBL" id="EXK23649.1"/>
    </source>
</evidence>
<accession>W9YVQ8</accession>
<dbReference type="VEuPathDB" id="FungiDB:FOMG_19591"/>
<reference evidence="1" key="1">
    <citation type="submission" date="2012-04" db="EMBL/GenBank/DDBJ databases">
        <title>The Genome Sequence of Fusarium oxysporum melonis.</title>
        <authorList>
            <consortium name="The Broad Institute Genome Sequencing Platform"/>
            <person name="Ma L.-J."/>
            <person name="Gale L.R."/>
            <person name="Schwartz D.C."/>
            <person name="Zhou S."/>
            <person name="Corby-Kistler H."/>
            <person name="Young S.K."/>
            <person name="Zeng Q."/>
            <person name="Gargeya S."/>
            <person name="Fitzgerald M."/>
            <person name="Haas B."/>
            <person name="Abouelleil A."/>
            <person name="Alvarado L."/>
            <person name="Arachchi H.M."/>
            <person name="Berlin A."/>
            <person name="Brown A."/>
            <person name="Chapman S.B."/>
            <person name="Chen Z."/>
            <person name="Dunbar C."/>
            <person name="Freedman E."/>
            <person name="Gearin G."/>
            <person name="Goldberg J."/>
            <person name="Griggs A."/>
            <person name="Gujja S."/>
            <person name="Heiman D."/>
            <person name="Howarth C."/>
            <person name="Larson L."/>
            <person name="Lui A."/>
            <person name="MacDonald P.J.P."/>
            <person name="Montmayeur A."/>
            <person name="Murphy C."/>
            <person name="Neiman D."/>
            <person name="Pearson M."/>
            <person name="Priest M."/>
            <person name="Roberts A."/>
            <person name="Saif S."/>
            <person name="Shea T."/>
            <person name="Shenoy N."/>
            <person name="Sisk P."/>
            <person name="Stolte C."/>
            <person name="Sykes S."/>
            <person name="Wortman J."/>
            <person name="Nusbaum C."/>
            <person name="Birren B."/>
        </authorList>
    </citation>
    <scope>NUCLEOTIDE SEQUENCE</scope>
    <source>
        <strain evidence="1">26406</strain>
    </source>
</reference>
<protein>
    <submittedName>
        <fullName evidence="1">Uncharacterized protein</fullName>
    </submittedName>
</protein>